<name>A0ACB7T7K8_HYAAI</name>
<dbReference type="Proteomes" id="UP000821845">
    <property type="component" value="Chromosome 10"/>
</dbReference>
<evidence type="ECO:0000313" key="1">
    <source>
        <dbReference type="EMBL" id="KAH6942923.1"/>
    </source>
</evidence>
<accession>A0ACB7T7K8</accession>
<evidence type="ECO:0000313" key="2">
    <source>
        <dbReference type="Proteomes" id="UP000821845"/>
    </source>
</evidence>
<gene>
    <name evidence="1" type="ORF">HPB50_011959</name>
</gene>
<keyword evidence="2" id="KW-1185">Reference proteome</keyword>
<proteinExistence type="predicted"/>
<comment type="caution">
    <text evidence="1">The sequence shown here is derived from an EMBL/GenBank/DDBJ whole genome shotgun (WGS) entry which is preliminary data.</text>
</comment>
<protein>
    <submittedName>
        <fullName evidence="1">Uncharacterized protein</fullName>
    </submittedName>
</protein>
<dbReference type="EMBL" id="CM023490">
    <property type="protein sequence ID" value="KAH6942923.1"/>
    <property type="molecule type" value="Genomic_DNA"/>
</dbReference>
<organism evidence="1 2">
    <name type="scientific">Hyalomma asiaticum</name>
    <name type="common">Tick</name>
    <dbReference type="NCBI Taxonomy" id="266040"/>
    <lineage>
        <taxon>Eukaryota</taxon>
        <taxon>Metazoa</taxon>
        <taxon>Ecdysozoa</taxon>
        <taxon>Arthropoda</taxon>
        <taxon>Chelicerata</taxon>
        <taxon>Arachnida</taxon>
        <taxon>Acari</taxon>
        <taxon>Parasitiformes</taxon>
        <taxon>Ixodida</taxon>
        <taxon>Ixodoidea</taxon>
        <taxon>Ixodidae</taxon>
        <taxon>Hyalomminae</taxon>
        <taxon>Hyalomma</taxon>
    </lineage>
</organism>
<reference evidence="1" key="1">
    <citation type="submission" date="2020-05" db="EMBL/GenBank/DDBJ databases">
        <title>Large-scale comparative analyses of tick genomes elucidate their genetic diversity and vector capacities.</title>
        <authorList>
            <person name="Jia N."/>
            <person name="Wang J."/>
            <person name="Shi W."/>
            <person name="Du L."/>
            <person name="Sun Y."/>
            <person name="Zhan W."/>
            <person name="Jiang J."/>
            <person name="Wang Q."/>
            <person name="Zhang B."/>
            <person name="Ji P."/>
            <person name="Sakyi L.B."/>
            <person name="Cui X."/>
            <person name="Yuan T."/>
            <person name="Jiang B."/>
            <person name="Yang W."/>
            <person name="Lam T.T.-Y."/>
            <person name="Chang Q."/>
            <person name="Ding S."/>
            <person name="Wang X."/>
            <person name="Zhu J."/>
            <person name="Ruan X."/>
            <person name="Zhao L."/>
            <person name="Wei J."/>
            <person name="Que T."/>
            <person name="Du C."/>
            <person name="Cheng J."/>
            <person name="Dai P."/>
            <person name="Han X."/>
            <person name="Huang E."/>
            <person name="Gao Y."/>
            <person name="Liu J."/>
            <person name="Shao H."/>
            <person name="Ye R."/>
            <person name="Li L."/>
            <person name="Wei W."/>
            <person name="Wang X."/>
            <person name="Wang C."/>
            <person name="Yang T."/>
            <person name="Huo Q."/>
            <person name="Li W."/>
            <person name="Guo W."/>
            <person name="Chen H."/>
            <person name="Zhou L."/>
            <person name="Ni X."/>
            <person name="Tian J."/>
            <person name="Zhou Y."/>
            <person name="Sheng Y."/>
            <person name="Liu T."/>
            <person name="Pan Y."/>
            <person name="Xia L."/>
            <person name="Li J."/>
            <person name="Zhao F."/>
            <person name="Cao W."/>
        </authorList>
    </citation>
    <scope>NUCLEOTIDE SEQUENCE</scope>
    <source>
        <strain evidence="1">Hyas-2018</strain>
    </source>
</reference>
<sequence>MWTTVHAGLQPFFATSAEEEASQGERQDSEPVSFEEAHSKRIFNYRLSRARRVVENAFGIMAQRWRILRRPFKAKDDNIRRIISACVVLHNFMMKESETSRYAYCPPGTADHVEWQGNITEGSWRADGTSSDALPPLPKTGCHATRIAYKVRDLLAKHFITIGKVPWQERKIMDKSLCSGE</sequence>